<sequence>MLLKDTYKNAAGKTLVYQFTTVEQNSQRLRCTSDLPEATMFKLLCIAAALALTMAGPVPAPEAKPAPKPKPHVFYEPIVSAPVDVEYLEHVEPLVEPVVYSSYVAAPAIYASDYYHAPYYHDFHDHFDLVV</sequence>
<accession>A0A653DMA6</accession>
<keyword evidence="2" id="KW-1185">Reference proteome</keyword>
<name>A0A653DMA6_CALMS</name>
<dbReference type="OrthoDB" id="6741797at2759"/>
<gene>
    <name evidence="1" type="ORF">CALMAC_LOCUS18272</name>
</gene>
<reference evidence="1 2" key="1">
    <citation type="submission" date="2019-01" db="EMBL/GenBank/DDBJ databases">
        <authorList>
            <person name="Sayadi A."/>
        </authorList>
    </citation>
    <scope>NUCLEOTIDE SEQUENCE [LARGE SCALE GENOMIC DNA]</scope>
</reference>
<dbReference type="EMBL" id="CAACVG010012678">
    <property type="protein sequence ID" value="VEN60642.1"/>
    <property type="molecule type" value="Genomic_DNA"/>
</dbReference>
<dbReference type="AlphaFoldDB" id="A0A653DMA6"/>
<evidence type="ECO:0000313" key="2">
    <source>
        <dbReference type="Proteomes" id="UP000410492"/>
    </source>
</evidence>
<protein>
    <submittedName>
        <fullName evidence="1">Uncharacterized protein</fullName>
    </submittedName>
</protein>
<proteinExistence type="predicted"/>
<evidence type="ECO:0000313" key="1">
    <source>
        <dbReference type="EMBL" id="VEN60642.1"/>
    </source>
</evidence>
<dbReference type="Proteomes" id="UP000410492">
    <property type="component" value="Unassembled WGS sequence"/>
</dbReference>
<organism evidence="1 2">
    <name type="scientific">Callosobruchus maculatus</name>
    <name type="common">Southern cowpea weevil</name>
    <name type="synonym">Pulse bruchid</name>
    <dbReference type="NCBI Taxonomy" id="64391"/>
    <lineage>
        <taxon>Eukaryota</taxon>
        <taxon>Metazoa</taxon>
        <taxon>Ecdysozoa</taxon>
        <taxon>Arthropoda</taxon>
        <taxon>Hexapoda</taxon>
        <taxon>Insecta</taxon>
        <taxon>Pterygota</taxon>
        <taxon>Neoptera</taxon>
        <taxon>Endopterygota</taxon>
        <taxon>Coleoptera</taxon>
        <taxon>Polyphaga</taxon>
        <taxon>Cucujiformia</taxon>
        <taxon>Chrysomeloidea</taxon>
        <taxon>Chrysomelidae</taxon>
        <taxon>Bruchinae</taxon>
        <taxon>Bruchini</taxon>
        <taxon>Callosobruchus</taxon>
    </lineage>
</organism>